<accession>A0ABW4NHH6</accession>
<evidence type="ECO:0000313" key="2">
    <source>
        <dbReference type="Proteomes" id="UP001597283"/>
    </source>
</evidence>
<dbReference type="Proteomes" id="UP001597283">
    <property type="component" value="Unassembled WGS sequence"/>
</dbReference>
<evidence type="ECO:0000313" key="1">
    <source>
        <dbReference type="EMBL" id="MFD1788999.1"/>
    </source>
</evidence>
<proteinExistence type="predicted"/>
<reference evidence="2" key="1">
    <citation type="journal article" date="2019" name="Int. J. Syst. Evol. Microbiol.">
        <title>The Global Catalogue of Microorganisms (GCM) 10K type strain sequencing project: providing services to taxonomists for standard genome sequencing and annotation.</title>
        <authorList>
            <consortium name="The Broad Institute Genomics Platform"/>
            <consortium name="The Broad Institute Genome Sequencing Center for Infectious Disease"/>
            <person name="Wu L."/>
            <person name="Ma J."/>
        </authorList>
    </citation>
    <scope>NUCLEOTIDE SEQUENCE [LARGE SCALE GENOMIC DNA]</scope>
    <source>
        <strain evidence="2">Q85</strain>
    </source>
</reference>
<dbReference type="InterPro" id="IPR023296">
    <property type="entry name" value="Glyco_hydro_beta-prop_sf"/>
</dbReference>
<organism evidence="1 2">
    <name type="scientific">Sphingomonas floccifaciens</name>
    <dbReference type="NCBI Taxonomy" id="1844115"/>
    <lineage>
        <taxon>Bacteria</taxon>
        <taxon>Pseudomonadati</taxon>
        <taxon>Pseudomonadota</taxon>
        <taxon>Alphaproteobacteria</taxon>
        <taxon>Sphingomonadales</taxon>
        <taxon>Sphingomonadaceae</taxon>
        <taxon>Sphingomonas</taxon>
    </lineage>
</organism>
<keyword evidence="1" id="KW-0326">Glycosidase</keyword>
<sequence length="303" mass="33226">MTAYVVEALEEVTLDVAGPGGRLADYDLMSPYVWREGDAYRLMVRVLPHPLGPNDPTGIIWVGDSTDGRHFAIRPRPAITPGPDFDDAGGCEDPTIVVGKDGGYRVFYTGVDSARAQGCLMLAEGPDLTDLTKREVALKAPPGEGNIKEATVVRGSDGIWRLFYEYARDQASRIGVAVAPSEAGPWTVIADPFGIREDGWDNWHLSTGPILTQPDRDPVMFYNGATPDARWRIGWISFAPDYSRVTGRGVEPLLIPPPAKDRTATDIAFAASCVEVEGQPDCAWLYYSLEDAILRRALVRRYN</sequence>
<dbReference type="EMBL" id="JBHUFC010000006">
    <property type="protein sequence ID" value="MFD1788999.1"/>
    <property type="molecule type" value="Genomic_DNA"/>
</dbReference>
<protein>
    <submittedName>
        <fullName evidence="1">Glycosidase</fullName>
    </submittedName>
</protein>
<dbReference type="GO" id="GO:0016798">
    <property type="term" value="F:hydrolase activity, acting on glycosyl bonds"/>
    <property type="evidence" value="ECO:0007669"/>
    <property type="project" value="UniProtKB-KW"/>
</dbReference>
<keyword evidence="2" id="KW-1185">Reference proteome</keyword>
<dbReference type="SUPFAM" id="SSF75005">
    <property type="entry name" value="Arabinanase/levansucrase/invertase"/>
    <property type="match status" value="1"/>
</dbReference>
<keyword evidence="1" id="KW-0378">Hydrolase</keyword>
<gene>
    <name evidence="1" type="ORF">ACFSC3_15650</name>
</gene>
<comment type="caution">
    <text evidence="1">The sequence shown here is derived from an EMBL/GenBank/DDBJ whole genome shotgun (WGS) entry which is preliminary data.</text>
</comment>
<dbReference type="Gene3D" id="2.115.10.20">
    <property type="entry name" value="Glycosyl hydrolase domain, family 43"/>
    <property type="match status" value="1"/>
</dbReference>
<name>A0ABW4NHH6_9SPHN</name>
<dbReference type="RefSeq" id="WP_380941369.1">
    <property type="nucleotide sequence ID" value="NZ_JBHUFC010000006.1"/>
</dbReference>